<accession>C6AVK9</accession>
<protein>
    <submittedName>
        <fullName evidence="1">Uncharacterized protein</fullName>
    </submittedName>
</protein>
<dbReference type="Proteomes" id="UP000002256">
    <property type="component" value="Chromosome"/>
</dbReference>
<dbReference type="EMBL" id="CP001622">
    <property type="protein sequence ID" value="ACS55820.1"/>
    <property type="molecule type" value="Genomic_DNA"/>
</dbReference>
<dbReference type="AlphaFoldDB" id="C6AVK9"/>
<gene>
    <name evidence="1" type="ordered locus">Rleg_1530</name>
</gene>
<evidence type="ECO:0000313" key="1">
    <source>
        <dbReference type="EMBL" id="ACS55820.1"/>
    </source>
</evidence>
<dbReference type="KEGG" id="rlg:Rleg_1530"/>
<dbReference type="HOGENOM" id="CLU_154609_1_0_5"/>
<dbReference type="OrthoDB" id="7477898at2"/>
<proteinExistence type="predicted"/>
<evidence type="ECO:0000313" key="2">
    <source>
        <dbReference type="Proteomes" id="UP000002256"/>
    </source>
</evidence>
<sequence length="108" mass="12301">MNRKGIETSYLDSAIDAVSASHILHPHRHFRHPDEVAQSPLSTAEKRAILASWASDLYAVESLPELRHPPGLAAPVRYREVLEALKRLDNKRDVAWSSNDHRRQRFLG</sequence>
<name>C6AVK9_RHILS</name>
<organism evidence="1 2">
    <name type="scientific">Rhizobium leguminosarum bv. trifolii (strain WSM1325)</name>
    <dbReference type="NCBI Taxonomy" id="395491"/>
    <lineage>
        <taxon>Bacteria</taxon>
        <taxon>Pseudomonadati</taxon>
        <taxon>Pseudomonadota</taxon>
        <taxon>Alphaproteobacteria</taxon>
        <taxon>Hyphomicrobiales</taxon>
        <taxon>Rhizobiaceae</taxon>
        <taxon>Rhizobium/Agrobacterium group</taxon>
        <taxon>Rhizobium</taxon>
    </lineage>
</organism>
<reference evidence="1 2" key="1">
    <citation type="journal article" date="2010" name="Stand. Genomic Sci.">
        <title>Complete genome sequence of Rhizobium leguminosarum bv. trifolii strain WSM1325, an effective microsymbiont of annual Mediterranean clovers.</title>
        <authorList>
            <person name="Reeve W."/>
            <person name="O'Hara G."/>
            <person name="Chain P."/>
            <person name="Ardley J."/>
            <person name="Brau L."/>
            <person name="Nandesena K."/>
            <person name="Tiwari R."/>
            <person name="Copeland A."/>
            <person name="Nolan M."/>
            <person name="Han C."/>
            <person name="Brettin T."/>
            <person name="Land M."/>
            <person name="Ovchinikova G."/>
            <person name="Ivanova N."/>
            <person name="Mavromatis K."/>
            <person name="Markowitz V."/>
            <person name="Kyrpides N."/>
            <person name="Melino V."/>
            <person name="Denton M."/>
            <person name="Yates R."/>
            <person name="Howieson J."/>
        </authorList>
    </citation>
    <scope>NUCLEOTIDE SEQUENCE [LARGE SCALE GENOMIC DNA]</scope>
    <source>
        <strain evidence="1 2">WSM1325</strain>
    </source>
</reference>